<dbReference type="EMBL" id="MUMY01000011">
    <property type="protein sequence ID" value="ONM48123.1"/>
    <property type="molecule type" value="Genomic_DNA"/>
</dbReference>
<keyword evidence="2" id="KW-1185">Reference proteome</keyword>
<reference evidence="1 2" key="1">
    <citation type="journal article" date="2016" name="Antonie Van Leeuwenhoek">
        <title>Nocardia donostiensis sp. nov., isolated from human respiratory specimens.</title>
        <authorList>
            <person name="Ercibengoa M."/>
            <person name="Bell M."/>
            <person name="Marimon J.M."/>
            <person name="Humrighouse B."/>
            <person name="Klenk H.P."/>
            <person name="Potter G."/>
            <person name="Perez-Trallero E."/>
        </authorList>
    </citation>
    <scope>NUCLEOTIDE SEQUENCE [LARGE SCALE GENOMIC DNA]</scope>
    <source>
        <strain evidence="1 2">X1655</strain>
    </source>
</reference>
<dbReference type="InterPro" id="IPR025859">
    <property type="entry name" value="AurF/CmlI"/>
</dbReference>
<dbReference type="InterPro" id="IPR012348">
    <property type="entry name" value="RNR-like"/>
</dbReference>
<comment type="caution">
    <text evidence="1">The sequence shown here is derived from an EMBL/GenBank/DDBJ whole genome shotgun (WGS) entry which is preliminary data.</text>
</comment>
<dbReference type="RefSeq" id="WP_077117204.1">
    <property type="nucleotide sequence ID" value="NZ_LOKT01000011.1"/>
</dbReference>
<dbReference type="Pfam" id="PF11583">
    <property type="entry name" value="AurF"/>
    <property type="match status" value="1"/>
</dbReference>
<gene>
    <name evidence="1" type="ORF">B0T46_14070</name>
</gene>
<evidence type="ECO:0000313" key="2">
    <source>
        <dbReference type="Proteomes" id="UP000188836"/>
    </source>
</evidence>
<dbReference type="STRING" id="1538463.B0T36_17315"/>
<name>A0A1V2TF74_9NOCA</name>
<evidence type="ECO:0008006" key="3">
    <source>
        <dbReference type="Google" id="ProtNLM"/>
    </source>
</evidence>
<dbReference type="OrthoDB" id="5138986at2"/>
<proteinExistence type="predicted"/>
<protein>
    <recommendedName>
        <fullName evidence="3">Diiron oxygenase</fullName>
    </recommendedName>
</protein>
<accession>A0A1V2TF74</accession>
<organism evidence="1 2">
    <name type="scientific">Nocardia donostiensis</name>
    <dbReference type="NCBI Taxonomy" id="1538463"/>
    <lineage>
        <taxon>Bacteria</taxon>
        <taxon>Bacillati</taxon>
        <taxon>Actinomycetota</taxon>
        <taxon>Actinomycetes</taxon>
        <taxon>Mycobacteriales</taxon>
        <taxon>Nocardiaceae</taxon>
        <taxon>Nocardia</taxon>
    </lineage>
</organism>
<dbReference type="GO" id="GO:0016491">
    <property type="term" value="F:oxidoreductase activity"/>
    <property type="evidence" value="ECO:0007669"/>
    <property type="project" value="InterPro"/>
</dbReference>
<evidence type="ECO:0000313" key="1">
    <source>
        <dbReference type="EMBL" id="ONM48123.1"/>
    </source>
</evidence>
<sequence length="331" mass="37769">MPSTVPLTEKLTARYREALHTLSEGSVHRRFDPYLDIDWDSPELAIDPNDPRWVLSPEIDPLGATRWYQEQPLERQIEIGKWRVANAIKVGAAFETILIRGMMQYIMKLPNGSPEFRYCLHEMTEECNHIQMFQELVNRIGVDVPGMRPIFRVLSPFIGVAGGYAHVILFMGILGGEEPIDHYQKALIRDGGNMPPMVLRTMEIHIAEEARHISFAGEFLKAHMAKMNPVSTAVCGVAFPLALRWLAGEIMAPPRSFAEKFDIPREVIKEAFWRSPAARRTLAGYFGDMRTLADELGLMNPVTRRLWKALHIDGDYARYRSEPERRLRATA</sequence>
<dbReference type="Proteomes" id="UP000188836">
    <property type="component" value="Unassembled WGS sequence"/>
</dbReference>
<dbReference type="AlphaFoldDB" id="A0A1V2TF74"/>
<dbReference type="Gene3D" id="1.10.620.20">
    <property type="entry name" value="Ribonucleotide Reductase, subunit A"/>
    <property type="match status" value="1"/>
</dbReference>